<dbReference type="RefSeq" id="WP_220699602.1">
    <property type="nucleotide sequence ID" value="NZ_FTOL01000001.1"/>
</dbReference>
<dbReference type="Pfam" id="PF19514">
    <property type="entry name" value="MobC_2"/>
    <property type="match status" value="1"/>
</dbReference>
<sequence length="147" mass="17353">MFWQKDMKAHHKGGRNPKINRAIHRYVFRLTDIENTRFLSLFEQSGLDTKAKFIVSLLFERRIKSIKIDATANEYTTKLSHFFAQFRAIGVNYNQVVKVLHTNFSDKKTILYIGKLEKHTLELASLCKEILILTKQFETEYLLKKEN</sequence>
<dbReference type="STRING" id="373668.SAMN05421786_101495"/>
<dbReference type="Proteomes" id="UP000186744">
    <property type="component" value="Unassembled WGS sequence"/>
</dbReference>
<organism evidence="1 2">
    <name type="scientific">Chryseobacterium ureilyticum</name>
    <dbReference type="NCBI Taxonomy" id="373668"/>
    <lineage>
        <taxon>Bacteria</taxon>
        <taxon>Pseudomonadati</taxon>
        <taxon>Bacteroidota</taxon>
        <taxon>Flavobacteriia</taxon>
        <taxon>Flavobacteriales</taxon>
        <taxon>Weeksellaceae</taxon>
        <taxon>Chryseobacterium group</taxon>
        <taxon>Chryseobacterium</taxon>
    </lineage>
</organism>
<evidence type="ECO:0000313" key="1">
    <source>
        <dbReference type="EMBL" id="SIS61196.1"/>
    </source>
</evidence>
<name>A0A1N7KHV6_9FLAO</name>
<gene>
    <name evidence="1" type="ORF">SAMN05421786_101495</name>
</gene>
<protein>
    <recommendedName>
        <fullName evidence="3">Mobilisation protein (MobC)</fullName>
    </recommendedName>
</protein>
<dbReference type="NCBIfam" id="NF041324">
    <property type="entry name" value="Bacteroid_MobA"/>
    <property type="match status" value="1"/>
</dbReference>
<dbReference type="EMBL" id="FTOL01000001">
    <property type="protein sequence ID" value="SIS61196.1"/>
    <property type="molecule type" value="Genomic_DNA"/>
</dbReference>
<evidence type="ECO:0008006" key="3">
    <source>
        <dbReference type="Google" id="ProtNLM"/>
    </source>
</evidence>
<reference evidence="2" key="1">
    <citation type="submission" date="2017-01" db="EMBL/GenBank/DDBJ databases">
        <authorList>
            <person name="Varghese N."/>
            <person name="Submissions S."/>
        </authorList>
    </citation>
    <scope>NUCLEOTIDE SEQUENCE [LARGE SCALE GENOMIC DNA]</scope>
    <source>
        <strain evidence="2">DSM 18017</strain>
    </source>
</reference>
<evidence type="ECO:0000313" key="2">
    <source>
        <dbReference type="Proteomes" id="UP000186744"/>
    </source>
</evidence>
<dbReference type="InterPro" id="IPR045788">
    <property type="entry name" value="MobC_2"/>
</dbReference>
<dbReference type="AlphaFoldDB" id="A0A1N7KHV6"/>
<proteinExistence type="predicted"/>
<accession>A0A1N7KHV6</accession>
<keyword evidence="2" id="KW-1185">Reference proteome</keyword>